<dbReference type="EMBL" id="VTWU01000007">
    <property type="protein sequence ID" value="KAA9327256.1"/>
    <property type="molecule type" value="Genomic_DNA"/>
</dbReference>
<evidence type="ECO:0000313" key="4">
    <source>
        <dbReference type="Proteomes" id="UP000326380"/>
    </source>
</evidence>
<organism evidence="3 4">
    <name type="scientific">Hymenobacter busanensis</name>
    <dbReference type="NCBI Taxonomy" id="2607656"/>
    <lineage>
        <taxon>Bacteria</taxon>
        <taxon>Pseudomonadati</taxon>
        <taxon>Bacteroidota</taxon>
        <taxon>Cytophagia</taxon>
        <taxon>Cytophagales</taxon>
        <taxon>Hymenobacteraceae</taxon>
        <taxon>Hymenobacter</taxon>
    </lineage>
</organism>
<feature type="region of interest" description="Disordered" evidence="1">
    <location>
        <begin position="326"/>
        <end position="379"/>
    </location>
</feature>
<accession>A0A7L4ZS93</accession>
<reference evidence="3 4" key="1">
    <citation type="submission" date="2019-09" db="EMBL/GenBank/DDBJ databases">
        <title>Genome sequence of Hymenobacter sp. M3.</title>
        <authorList>
            <person name="Srinivasan S."/>
        </authorList>
    </citation>
    <scope>NUCLEOTIDE SEQUENCE [LARGE SCALE GENOMIC DNA]</scope>
    <source>
        <strain evidence="3 4">M3</strain>
    </source>
</reference>
<comment type="caution">
    <text evidence="3">The sequence shown here is derived from an EMBL/GenBank/DDBJ whole genome shotgun (WGS) entry which is preliminary data.</text>
</comment>
<sequence length="379" mass="43045">MHTGAPLSKAWIQGVGIVGIWIIHGYFSNVVTLVLLIAAVLGFAGYRIAKRVRANRSRYQTLEGIKEAMPMYVYLGGLQTDELEAHSVDDCVIALFSDERLYLYRCDKELMKDEACRQGTRFTDRSFRSKLSYKHTNIALEKITHIGCYSLDQEFLERKRKEEFWTRFVFNNTVGRLTRKLPQEVYPAALIYLRFHDCGESRCAYFGIFKGQHAHSNTTSLASLTGALLGQMTDGVLKEVSEPLSNAKEVYSTIQAGVEEYAKIVESEAPELLAAMLIASEFRQVVRRRLKARRELYKRAEKWWKELEHEIKNDKASWLDPLARYRKPRNLHSPPSTARSGAPLDGIRINPLGQPGPAEKAALKATARTSRKDSDRPSS</sequence>
<gene>
    <name evidence="3" type="ORF">F0P96_18670</name>
</gene>
<keyword evidence="4" id="KW-1185">Reference proteome</keyword>
<name>A0A7L4ZS93_9BACT</name>
<feature type="transmembrane region" description="Helical" evidence="2">
    <location>
        <begin position="30"/>
        <end position="49"/>
    </location>
</feature>
<keyword evidence="2" id="KW-0812">Transmembrane</keyword>
<protein>
    <submittedName>
        <fullName evidence="3">Uncharacterized protein</fullName>
    </submittedName>
</protein>
<keyword evidence="2" id="KW-1133">Transmembrane helix</keyword>
<keyword evidence="2" id="KW-0472">Membrane</keyword>
<evidence type="ECO:0000256" key="1">
    <source>
        <dbReference type="SAM" id="MobiDB-lite"/>
    </source>
</evidence>
<dbReference type="Proteomes" id="UP000326380">
    <property type="component" value="Unassembled WGS sequence"/>
</dbReference>
<evidence type="ECO:0000256" key="2">
    <source>
        <dbReference type="SAM" id="Phobius"/>
    </source>
</evidence>
<feature type="compositionally biased region" description="Basic and acidic residues" evidence="1">
    <location>
        <begin position="370"/>
        <end position="379"/>
    </location>
</feature>
<evidence type="ECO:0000313" key="3">
    <source>
        <dbReference type="EMBL" id="KAA9327256.1"/>
    </source>
</evidence>
<dbReference type="AlphaFoldDB" id="A0A7L4ZS93"/>
<proteinExistence type="predicted"/>
<dbReference type="RefSeq" id="WP_151080486.1">
    <property type="nucleotide sequence ID" value="NZ_CP047647.1"/>
</dbReference>